<accession>A0ABC9CVD1</accession>
<feature type="region of interest" description="Disordered" evidence="5">
    <location>
        <begin position="303"/>
        <end position="337"/>
    </location>
</feature>
<feature type="transmembrane region" description="Helical" evidence="6">
    <location>
        <begin position="43"/>
        <end position="68"/>
    </location>
</feature>
<feature type="transmembrane region" description="Helical" evidence="6">
    <location>
        <begin position="283"/>
        <end position="302"/>
    </location>
</feature>
<dbReference type="Proteomes" id="UP001497457">
    <property type="component" value="Chromosome 30rd"/>
</dbReference>
<sequence>MGASPGGKPENKAARDAAAWVFNIVTSVGIIMVNKALMATHGFGFVTTLPGIHFATTALVTLILKSLGYIEPSYLPLPELMKYVTFANISVVGMNASLMWNSIGFYQVSKLSMVLVLCMLEVLFDSVHYSKGTKLSIMVVLVGVAICTVTDVTVNTKGLIAAAVAVCSTAFQQHYIHHLQKKYSLSAFHLLSHTAPAQAASLLLLGPFVDLWLTNNRVDTYHYNNMVMFFIALSCVIAVGTNLSQFICIGRFTAVSFQVLGHMKTILVLTMGFVLFGREGLNVHVAFGMILTVVGMVWYNHASSRPGGKERRDYQEPVKEDIEQGVRPSQLEPDEKN</sequence>
<evidence type="ECO:0000256" key="6">
    <source>
        <dbReference type="SAM" id="Phobius"/>
    </source>
</evidence>
<name>A0ABC9CVD1_9POAL</name>
<feature type="transmembrane region" description="Helical" evidence="6">
    <location>
        <begin position="17"/>
        <end position="37"/>
    </location>
</feature>
<dbReference type="AlphaFoldDB" id="A0ABC9CVD1"/>
<dbReference type="EMBL" id="OZ075140">
    <property type="protein sequence ID" value="CAL5026572.1"/>
    <property type="molecule type" value="Genomic_DNA"/>
</dbReference>
<evidence type="ECO:0000256" key="4">
    <source>
        <dbReference type="ARBA" id="ARBA00023136"/>
    </source>
</evidence>
<feature type="transmembrane region" description="Helical" evidence="6">
    <location>
        <begin position="221"/>
        <end position="243"/>
    </location>
</feature>
<comment type="subcellular location">
    <subcellularLocation>
        <location evidence="1">Membrane</location>
        <topology evidence="1">Multi-pass membrane protein</topology>
    </subcellularLocation>
</comment>
<gene>
    <name evidence="8" type="ORF">URODEC1_LOCUS78833</name>
</gene>
<dbReference type="PANTHER" id="PTHR11132">
    <property type="entry name" value="SOLUTE CARRIER FAMILY 35"/>
    <property type="match status" value="1"/>
</dbReference>
<keyword evidence="3 6" id="KW-1133">Transmembrane helix</keyword>
<feature type="compositionally biased region" description="Basic and acidic residues" evidence="5">
    <location>
        <begin position="307"/>
        <end position="324"/>
    </location>
</feature>
<feature type="transmembrane region" description="Helical" evidence="6">
    <location>
        <begin position="188"/>
        <end position="209"/>
    </location>
</feature>
<feature type="transmembrane region" description="Helical" evidence="6">
    <location>
        <begin position="80"/>
        <end position="98"/>
    </location>
</feature>
<dbReference type="InterPro" id="IPR004853">
    <property type="entry name" value="Sugar_P_trans_dom"/>
</dbReference>
<reference evidence="8" key="1">
    <citation type="submission" date="2024-10" db="EMBL/GenBank/DDBJ databases">
        <authorList>
            <person name="Ryan C."/>
        </authorList>
    </citation>
    <scope>NUCLEOTIDE SEQUENCE [LARGE SCALE GENOMIC DNA]</scope>
</reference>
<evidence type="ECO:0000256" key="2">
    <source>
        <dbReference type="ARBA" id="ARBA00022692"/>
    </source>
</evidence>
<proteinExistence type="predicted"/>
<keyword evidence="9" id="KW-1185">Reference proteome</keyword>
<evidence type="ECO:0000313" key="9">
    <source>
        <dbReference type="Proteomes" id="UP001497457"/>
    </source>
</evidence>
<keyword evidence="4 6" id="KW-0472">Membrane</keyword>
<dbReference type="InterPro" id="IPR050186">
    <property type="entry name" value="TPT_transporter"/>
</dbReference>
<evidence type="ECO:0000256" key="3">
    <source>
        <dbReference type="ARBA" id="ARBA00022989"/>
    </source>
</evidence>
<protein>
    <recommendedName>
        <fullName evidence="7">Sugar phosphate transporter domain-containing protein</fullName>
    </recommendedName>
</protein>
<evidence type="ECO:0000256" key="1">
    <source>
        <dbReference type="ARBA" id="ARBA00004141"/>
    </source>
</evidence>
<organism evidence="8 9">
    <name type="scientific">Urochloa decumbens</name>
    <dbReference type="NCBI Taxonomy" id="240449"/>
    <lineage>
        <taxon>Eukaryota</taxon>
        <taxon>Viridiplantae</taxon>
        <taxon>Streptophyta</taxon>
        <taxon>Embryophyta</taxon>
        <taxon>Tracheophyta</taxon>
        <taxon>Spermatophyta</taxon>
        <taxon>Magnoliopsida</taxon>
        <taxon>Liliopsida</taxon>
        <taxon>Poales</taxon>
        <taxon>Poaceae</taxon>
        <taxon>PACMAD clade</taxon>
        <taxon>Panicoideae</taxon>
        <taxon>Panicodae</taxon>
        <taxon>Paniceae</taxon>
        <taxon>Melinidinae</taxon>
        <taxon>Urochloa</taxon>
    </lineage>
</organism>
<feature type="domain" description="Sugar phosphate transporter" evidence="7">
    <location>
        <begin position="26"/>
        <end position="300"/>
    </location>
</feature>
<evidence type="ECO:0000259" key="7">
    <source>
        <dbReference type="Pfam" id="PF03151"/>
    </source>
</evidence>
<evidence type="ECO:0000256" key="5">
    <source>
        <dbReference type="SAM" id="MobiDB-lite"/>
    </source>
</evidence>
<keyword evidence="2 6" id="KW-0812">Transmembrane</keyword>
<dbReference type="GO" id="GO:0016020">
    <property type="term" value="C:membrane"/>
    <property type="evidence" value="ECO:0007669"/>
    <property type="project" value="UniProtKB-SubCell"/>
</dbReference>
<evidence type="ECO:0000313" key="8">
    <source>
        <dbReference type="EMBL" id="CAL5026572.1"/>
    </source>
</evidence>
<dbReference type="Pfam" id="PF03151">
    <property type="entry name" value="TPT"/>
    <property type="match status" value="1"/>
</dbReference>
<feature type="transmembrane region" description="Helical" evidence="6">
    <location>
        <begin position="255"/>
        <end position="277"/>
    </location>
</feature>